<dbReference type="AlphaFoldDB" id="A0A6C0IE38"/>
<dbReference type="GO" id="GO:0004843">
    <property type="term" value="F:cysteine-type deubiquitinase activity"/>
    <property type="evidence" value="ECO:0007669"/>
    <property type="project" value="InterPro"/>
</dbReference>
<organism evidence="2">
    <name type="scientific">viral metagenome</name>
    <dbReference type="NCBI Taxonomy" id="1070528"/>
    <lineage>
        <taxon>unclassified sequences</taxon>
        <taxon>metagenomes</taxon>
        <taxon>organismal metagenomes</taxon>
    </lineage>
</organism>
<evidence type="ECO:0000259" key="1">
    <source>
        <dbReference type="PROSITE" id="PS50235"/>
    </source>
</evidence>
<dbReference type="PROSITE" id="PS50235">
    <property type="entry name" value="USP_3"/>
    <property type="match status" value="1"/>
</dbReference>
<dbReference type="Pfam" id="PF00443">
    <property type="entry name" value="UCH"/>
    <property type="match status" value="1"/>
</dbReference>
<proteinExistence type="predicted"/>
<name>A0A6C0IE38_9ZZZZ</name>
<feature type="domain" description="USP" evidence="1">
    <location>
        <begin position="3"/>
        <end position="317"/>
    </location>
</feature>
<dbReference type="SUPFAM" id="SSF54001">
    <property type="entry name" value="Cysteine proteinases"/>
    <property type="match status" value="1"/>
</dbReference>
<dbReference type="InterPro" id="IPR028889">
    <property type="entry name" value="USP"/>
</dbReference>
<dbReference type="GO" id="GO:0005634">
    <property type="term" value="C:nucleus"/>
    <property type="evidence" value="ECO:0007669"/>
    <property type="project" value="TreeGrafter"/>
</dbReference>
<dbReference type="PANTHER" id="PTHR24006">
    <property type="entry name" value="UBIQUITIN CARBOXYL-TERMINAL HYDROLASE"/>
    <property type="match status" value="1"/>
</dbReference>
<dbReference type="PANTHER" id="PTHR24006:SF664">
    <property type="entry name" value="UBIQUITIN CARBOXYL-TERMINAL HYDROLASE"/>
    <property type="match status" value="1"/>
</dbReference>
<accession>A0A6C0IE38</accession>
<reference evidence="2" key="1">
    <citation type="journal article" date="2020" name="Nature">
        <title>Giant virus diversity and host interactions through global metagenomics.</title>
        <authorList>
            <person name="Schulz F."/>
            <person name="Roux S."/>
            <person name="Paez-Espino D."/>
            <person name="Jungbluth S."/>
            <person name="Walsh D.A."/>
            <person name="Denef V.J."/>
            <person name="McMahon K.D."/>
            <person name="Konstantinidis K.T."/>
            <person name="Eloe-Fadrosh E.A."/>
            <person name="Kyrpides N.C."/>
            <person name="Woyke T."/>
        </authorList>
    </citation>
    <scope>NUCLEOTIDE SEQUENCE</scope>
    <source>
        <strain evidence="2">GVMAG-M-3300023184-71</strain>
    </source>
</reference>
<protein>
    <recommendedName>
        <fullName evidence="1">USP domain-containing protein</fullName>
    </recommendedName>
</protein>
<dbReference type="GO" id="GO:0016579">
    <property type="term" value="P:protein deubiquitination"/>
    <property type="evidence" value="ECO:0007669"/>
    <property type="project" value="InterPro"/>
</dbReference>
<dbReference type="Gene3D" id="3.90.70.10">
    <property type="entry name" value="Cysteine proteinases"/>
    <property type="match status" value="2"/>
</dbReference>
<dbReference type="EMBL" id="MN740156">
    <property type="protein sequence ID" value="QHT90677.1"/>
    <property type="molecule type" value="Genomic_DNA"/>
</dbReference>
<dbReference type="GO" id="GO:0005829">
    <property type="term" value="C:cytosol"/>
    <property type="evidence" value="ECO:0007669"/>
    <property type="project" value="TreeGrafter"/>
</dbReference>
<sequence>MCDKLRVLTWENNSCYMDSVLFALFSTPNAFLEKMTVQQRFTRAMEGLCGDQSQETYTAFKALLRDMIHNLRESQESKKVCRSFRRFLQIHSTCNVVDLSPPFAGAQQQEAFEFLQFIFSMFALGRRKVGALVVYRKRYGLKAGKVVDWKPWFSREDNMYSLVHRVPYDEFKSHRNLASYLRYTVRDCSLNPQDTQWQGQPVNCFEEHIILQKFADMLILSIERENPATGAVVYEAVQIPSKLTDCTGKSLGLDAVIVHTGKSVSAGHYVCVKKCEDKWFLMDDLRKKLVVYHTWKEVLESKLVRVRTHGVLYFYTI</sequence>
<dbReference type="InterPro" id="IPR038765">
    <property type="entry name" value="Papain-like_cys_pep_sf"/>
</dbReference>
<dbReference type="InterPro" id="IPR001394">
    <property type="entry name" value="Peptidase_C19_UCH"/>
</dbReference>
<evidence type="ECO:0000313" key="2">
    <source>
        <dbReference type="EMBL" id="QHT90677.1"/>
    </source>
</evidence>
<dbReference type="InterPro" id="IPR050164">
    <property type="entry name" value="Peptidase_C19"/>
</dbReference>